<dbReference type="AlphaFoldDB" id="A0A9P3C762"/>
<evidence type="ECO:0000256" key="4">
    <source>
        <dbReference type="ARBA" id="ARBA00023136"/>
    </source>
</evidence>
<dbReference type="InterPro" id="IPR004695">
    <property type="entry name" value="SLAC1/Mae1/Ssu1/TehA"/>
</dbReference>
<organism evidence="7 8">
    <name type="scientific">Cercospora kikuchii</name>
    <dbReference type="NCBI Taxonomy" id="84275"/>
    <lineage>
        <taxon>Eukaryota</taxon>
        <taxon>Fungi</taxon>
        <taxon>Dikarya</taxon>
        <taxon>Ascomycota</taxon>
        <taxon>Pezizomycotina</taxon>
        <taxon>Dothideomycetes</taxon>
        <taxon>Dothideomycetidae</taxon>
        <taxon>Mycosphaerellales</taxon>
        <taxon>Mycosphaerellaceae</taxon>
        <taxon>Cercospora</taxon>
    </lineage>
</organism>
<keyword evidence="3 6" id="KW-1133">Transmembrane helix</keyword>
<feature type="compositionally biased region" description="Basic and acidic residues" evidence="5">
    <location>
        <begin position="430"/>
        <end position="449"/>
    </location>
</feature>
<proteinExistence type="predicted"/>
<feature type="transmembrane region" description="Helical" evidence="6">
    <location>
        <begin position="100"/>
        <end position="122"/>
    </location>
</feature>
<evidence type="ECO:0008006" key="9">
    <source>
        <dbReference type="Google" id="ProtNLM"/>
    </source>
</evidence>
<dbReference type="Pfam" id="PF03595">
    <property type="entry name" value="SLAC1"/>
    <property type="match status" value="1"/>
</dbReference>
<dbReference type="RefSeq" id="XP_044652419.1">
    <property type="nucleotide sequence ID" value="XM_044796484.1"/>
</dbReference>
<feature type="transmembrane region" description="Helical" evidence="6">
    <location>
        <begin position="246"/>
        <end position="268"/>
    </location>
</feature>
<feature type="transmembrane region" description="Helical" evidence="6">
    <location>
        <begin position="68"/>
        <end position="88"/>
    </location>
</feature>
<evidence type="ECO:0000256" key="2">
    <source>
        <dbReference type="ARBA" id="ARBA00022692"/>
    </source>
</evidence>
<sequence>MGHHEQSLWWRKWKSSRLDLHSNSRAQSRAHSPHAGQKPHHEGGNNEIDSTTTQKSVTLRVRLQHFTWAWFTLPMSTGGIALLLHATPHQFAGLNSIGKFVYIFDIVIFLVLCSAIAARFILYPGTLKKSLMHPTEALFFPTFWLAAVNIVTGMQAYGVETLRRDDDGKGGEWLITTLRVLFWTYLAITFLVAVFQYLYLFSAKPHRLTIQSMTPAWTLPIFPVMLSGTLASAIASDQPVHYRLSIILAGLTMQGLGWMVSIMVYAIYIHRLMQFGLPAPNLRPGMFISVGRPSFTGLALISMSQALPNQDAYFLERPGVVVVLQTMADFVAMFLWSLSFWFFCITLLSVLAGAKKMSFHLVWWAFVFPNVGFTVATTRIGEQLKSEGILWVASLMTILLVMMWIFVFIMHIRAVLQKQIMMPGMDEDKDEYKEGDRKANVPVPPDEHH</sequence>
<dbReference type="PANTHER" id="PTHR31162">
    <property type="entry name" value="MALIC ACID TRANSPORT PROTEIN-RELATED"/>
    <property type="match status" value="1"/>
</dbReference>
<reference evidence="7 8" key="1">
    <citation type="submission" date="2021-01" db="EMBL/GenBank/DDBJ databases">
        <title>Cercospora kikuchii MAFF 305040 whole genome shotgun sequence.</title>
        <authorList>
            <person name="Kashiwa T."/>
            <person name="Suzuki T."/>
        </authorList>
    </citation>
    <scope>NUCLEOTIDE SEQUENCE [LARGE SCALE GENOMIC DNA]</scope>
    <source>
        <strain evidence="7 8">MAFF 305040</strain>
    </source>
</reference>
<comment type="subcellular location">
    <subcellularLocation>
        <location evidence="1">Membrane</location>
        <topology evidence="1">Multi-pass membrane protein</topology>
    </subcellularLocation>
</comment>
<feature type="transmembrane region" description="Helical" evidence="6">
    <location>
        <begin position="142"/>
        <end position="159"/>
    </location>
</feature>
<feature type="transmembrane region" description="Helical" evidence="6">
    <location>
        <begin position="361"/>
        <end position="377"/>
    </location>
</feature>
<evidence type="ECO:0000313" key="8">
    <source>
        <dbReference type="Proteomes" id="UP000825890"/>
    </source>
</evidence>
<dbReference type="Proteomes" id="UP000825890">
    <property type="component" value="Unassembled WGS sequence"/>
</dbReference>
<gene>
    <name evidence="7" type="ORF">CKM354_000136000</name>
</gene>
<dbReference type="GeneID" id="68286935"/>
<evidence type="ECO:0000256" key="6">
    <source>
        <dbReference type="SAM" id="Phobius"/>
    </source>
</evidence>
<feature type="region of interest" description="Disordered" evidence="5">
    <location>
        <begin position="428"/>
        <end position="449"/>
    </location>
</feature>
<dbReference type="CDD" id="cd09317">
    <property type="entry name" value="TDT_Mae1_like"/>
    <property type="match status" value="1"/>
</dbReference>
<dbReference type="OrthoDB" id="2901184at2759"/>
<keyword evidence="4 6" id="KW-0472">Membrane</keyword>
<keyword evidence="2 6" id="KW-0812">Transmembrane</keyword>
<protein>
    <recommendedName>
        <fullName evidence="9">Malic acid transport protein</fullName>
    </recommendedName>
</protein>
<feature type="region of interest" description="Disordered" evidence="5">
    <location>
        <begin position="24"/>
        <end position="51"/>
    </location>
</feature>
<dbReference type="EMBL" id="BOLY01000001">
    <property type="protein sequence ID" value="GIZ37932.1"/>
    <property type="molecule type" value="Genomic_DNA"/>
</dbReference>
<evidence type="ECO:0000313" key="7">
    <source>
        <dbReference type="EMBL" id="GIZ37932.1"/>
    </source>
</evidence>
<accession>A0A9P3C762</accession>
<name>A0A9P3C762_9PEZI</name>
<feature type="transmembrane region" description="Helical" evidence="6">
    <location>
        <begin position="330"/>
        <end position="354"/>
    </location>
</feature>
<keyword evidence="8" id="KW-1185">Reference proteome</keyword>
<feature type="transmembrane region" description="Helical" evidence="6">
    <location>
        <begin position="214"/>
        <end position="234"/>
    </location>
</feature>
<evidence type="ECO:0000256" key="3">
    <source>
        <dbReference type="ARBA" id="ARBA00022989"/>
    </source>
</evidence>
<comment type="caution">
    <text evidence="7">The sequence shown here is derived from an EMBL/GenBank/DDBJ whole genome shotgun (WGS) entry which is preliminary data.</text>
</comment>
<dbReference type="InterPro" id="IPR038665">
    <property type="entry name" value="Voltage-dep_anion_channel_sf"/>
</dbReference>
<feature type="transmembrane region" description="Helical" evidence="6">
    <location>
        <begin position="180"/>
        <end position="202"/>
    </location>
</feature>
<dbReference type="GO" id="GO:0016020">
    <property type="term" value="C:membrane"/>
    <property type="evidence" value="ECO:0007669"/>
    <property type="project" value="UniProtKB-SubCell"/>
</dbReference>
<evidence type="ECO:0000256" key="5">
    <source>
        <dbReference type="SAM" id="MobiDB-lite"/>
    </source>
</evidence>
<feature type="transmembrane region" description="Helical" evidence="6">
    <location>
        <begin position="389"/>
        <end position="412"/>
    </location>
</feature>
<dbReference type="GO" id="GO:0015140">
    <property type="term" value="F:malate transmembrane transporter activity"/>
    <property type="evidence" value="ECO:0007669"/>
    <property type="project" value="InterPro"/>
</dbReference>
<evidence type="ECO:0000256" key="1">
    <source>
        <dbReference type="ARBA" id="ARBA00004141"/>
    </source>
</evidence>
<dbReference type="InterPro" id="IPR030185">
    <property type="entry name" value="Mae1"/>
</dbReference>
<dbReference type="Gene3D" id="1.50.10.150">
    <property type="entry name" value="Voltage-dependent anion channel"/>
    <property type="match status" value="1"/>
</dbReference>
<dbReference type="PANTHER" id="PTHR31162:SF0">
    <property type="entry name" value="MALIC ACID TRANSPORT PROTEIN"/>
    <property type="match status" value="1"/>
</dbReference>